<evidence type="ECO:0000256" key="3">
    <source>
        <dbReference type="ARBA" id="ARBA00023135"/>
    </source>
</evidence>
<dbReference type="EMBL" id="CDSF01000079">
    <property type="protein sequence ID" value="CEO97454.1"/>
    <property type="molecule type" value="Genomic_DNA"/>
</dbReference>
<dbReference type="PANTHER" id="PTHR17453">
    <property type="entry name" value="SIGNAL RECOGNITION PARTICLE 19 KD PROTEIN"/>
    <property type="match status" value="1"/>
</dbReference>
<comment type="subcellular location">
    <subcellularLocation>
        <location evidence="1">Cytoplasm</location>
    </subcellularLocation>
</comment>
<accession>A0A0G4IQK4</accession>
<dbReference type="PANTHER" id="PTHR17453:SF0">
    <property type="entry name" value="SIGNAL RECOGNITION PARTICLE 19 KDA PROTEIN"/>
    <property type="match status" value="1"/>
</dbReference>
<feature type="compositionally biased region" description="Basic residues" evidence="5">
    <location>
        <begin position="130"/>
        <end position="140"/>
    </location>
</feature>
<dbReference type="InterPro" id="IPR036521">
    <property type="entry name" value="SRP19-like_sf"/>
</dbReference>
<dbReference type="AlphaFoldDB" id="A0A0G4IQK4"/>
<sequence>LRTMSSSAAPLSLNKSRWNIVYPIYMDSTKQIAEGRKIPLDKAVQKPTLSECVELCRYLKLPFEIEANKCYSRDFFQVGRLRVLLKQDDGSPIRPDIRQRRDLLIMMASLIPKLKSRTEAPSVEAQAAAKKGKKGRKHKK</sequence>
<proteinExistence type="predicted"/>
<evidence type="ECO:0000256" key="4">
    <source>
        <dbReference type="ARBA" id="ARBA00023274"/>
    </source>
</evidence>
<dbReference type="Proteomes" id="UP000039324">
    <property type="component" value="Unassembled WGS sequence"/>
</dbReference>
<gene>
    <name evidence="6" type="ORF">PBRA_000799</name>
</gene>
<evidence type="ECO:0000256" key="1">
    <source>
        <dbReference type="ARBA" id="ARBA00004496"/>
    </source>
</evidence>
<dbReference type="OMA" id="QMERWIC"/>
<reference evidence="6 7" key="1">
    <citation type="submission" date="2015-02" db="EMBL/GenBank/DDBJ databases">
        <authorList>
            <person name="Chooi Y.-H."/>
        </authorList>
    </citation>
    <scope>NUCLEOTIDE SEQUENCE [LARGE SCALE GENOMIC DNA]</scope>
    <source>
        <strain evidence="6">E3</strain>
    </source>
</reference>
<dbReference type="GO" id="GO:0008312">
    <property type="term" value="F:7S RNA binding"/>
    <property type="evidence" value="ECO:0007669"/>
    <property type="project" value="InterPro"/>
</dbReference>
<evidence type="ECO:0000313" key="7">
    <source>
        <dbReference type="Proteomes" id="UP000039324"/>
    </source>
</evidence>
<keyword evidence="2" id="KW-0963">Cytoplasm</keyword>
<dbReference type="InterPro" id="IPR002778">
    <property type="entry name" value="Signal_recog_particle_SRP19"/>
</dbReference>
<organism evidence="6 7">
    <name type="scientific">Plasmodiophora brassicae</name>
    <name type="common">Clubroot disease agent</name>
    <dbReference type="NCBI Taxonomy" id="37360"/>
    <lineage>
        <taxon>Eukaryota</taxon>
        <taxon>Sar</taxon>
        <taxon>Rhizaria</taxon>
        <taxon>Endomyxa</taxon>
        <taxon>Phytomyxea</taxon>
        <taxon>Plasmodiophorida</taxon>
        <taxon>Plasmodiophoridae</taxon>
        <taxon>Plasmodiophora</taxon>
    </lineage>
</organism>
<dbReference type="GO" id="GO:0006617">
    <property type="term" value="P:SRP-dependent cotranslational protein targeting to membrane, signal sequence recognition"/>
    <property type="evidence" value="ECO:0007669"/>
    <property type="project" value="TreeGrafter"/>
</dbReference>
<keyword evidence="7" id="KW-1185">Reference proteome</keyword>
<keyword evidence="4" id="KW-0687">Ribonucleoprotein</keyword>
<dbReference type="SUPFAM" id="SSF69695">
    <property type="entry name" value="SRP19"/>
    <property type="match status" value="1"/>
</dbReference>
<evidence type="ECO:0000313" key="6">
    <source>
        <dbReference type="EMBL" id="CEO97454.1"/>
    </source>
</evidence>
<dbReference type="Gene3D" id="3.30.56.30">
    <property type="entry name" value="Signal recognition particle, SRP19-like subunit"/>
    <property type="match status" value="1"/>
</dbReference>
<dbReference type="GO" id="GO:0005786">
    <property type="term" value="C:signal recognition particle, endoplasmic reticulum targeting"/>
    <property type="evidence" value="ECO:0007669"/>
    <property type="project" value="UniProtKB-KW"/>
</dbReference>
<evidence type="ECO:0008006" key="8">
    <source>
        <dbReference type="Google" id="ProtNLM"/>
    </source>
</evidence>
<protein>
    <recommendedName>
        <fullName evidence="8">Signal recognition particle 19 kDa protein</fullName>
    </recommendedName>
</protein>
<evidence type="ECO:0000256" key="2">
    <source>
        <dbReference type="ARBA" id="ARBA00022490"/>
    </source>
</evidence>
<dbReference type="OrthoDB" id="2190947at2759"/>
<evidence type="ECO:0000256" key="5">
    <source>
        <dbReference type="SAM" id="MobiDB-lite"/>
    </source>
</evidence>
<dbReference type="STRING" id="37360.A0A0G4IQK4"/>
<feature type="region of interest" description="Disordered" evidence="5">
    <location>
        <begin position="117"/>
        <end position="140"/>
    </location>
</feature>
<feature type="non-terminal residue" evidence="6">
    <location>
        <position position="1"/>
    </location>
</feature>
<name>A0A0G4IQK4_PLABS</name>
<dbReference type="Pfam" id="PF01922">
    <property type="entry name" value="SRP19"/>
    <property type="match status" value="1"/>
</dbReference>
<keyword evidence="3" id="KW-0733">Signal recognition particle</keyword>